<sequence>MKKKLAYANLIILQIPFSGLLLSVISVAYNFLSLEPFQLFSIEVWRLLTCHFVGQNVLLFAWTIWSLHFGTNLVRQSNTNESLLKIYAITQVLTVLLICAVAYGLYAFASKTTLLYEYRVVDMCQDGHFQFLPDSILLDTPLGRVKYTHMPFLAVTFLSIFSVVGVTAP</sequence>
<feature type="transmembrane region" description="Helical" evidence="5">
    <location>
        <begin position="7"/>
        <end position="32"/>
    </location>
</feature>
<dbReference type="Pfam" id="PF08551">
    <property type="entry name" value="DUF1751"/>
    <property type="match status" value="1"/>
</dbReference>
<dbReference type="WBParaSite" id="NBR_0000153801-mRNA-1">
    <property type="protein sequence ID" value="NBR_0000153801-mRNA-1"/>
    <property type="gene ID" value="NBR_0000153801"/>
</dbReference>
<dbReference type="PANTHER" id="PTHR13377:SF3">
    <property type="entry name" value="TRANSMEMBRANE PROTEIN 115"/>
    <property type="match status" value="1"/>
</dbReference>
<comment type="subcellular location">
    <subcellularLocation>
        <location evidence="1">Membrane</location>
        <topology evidence="1">Multi-pass membrane protein</topology>
    </subcellularLocation>
</comment>
<dbReference type="GO" id="GO:0016020">
    <property type="term" value="C:membrane"/>
    <property type="evidence" value="ECO:0007669"/>
    <property type="project" value="UniProtKB-SubCell"/>
</dbReference>
<protein>
    <submittedName>
        <fullName evidence="8">Transmembrane protein 115 (inferred by orthology to a human protein)</fullName>
    </submittedName>
</protein>
<evidence type="ECO:0000256" key="3">
    <source>
        <dbReference type="ARBA" id="ARBA00022989"/>
    </source>
</evidence>
<evidence type="ECO:0000313" key="7">
    <source>
        <dbReference type="Proteomes" id="UP000271162"/>
    </source>
</evidence>
<reference evidence="6 7" key="2">
    <citation type="submission" date="2018-11" db="EMBL/GenBank/DDBJ databases">
        <authorList>
            <consortium name="Pathogen Informatics"/>
        </authorList>
    </citation>
    <scope>NUCLEOTIDE SEQUENCE [LARGE SCALE GENOMIC DNA]</scope>
</reference>
<evidence type="ECO:0000313" key="8">
    <source>
        <dbReference type="WBParaSite" id="NBR_0000153801-mRNA-1"/>
    </source>
</evidence>
<reference evidence="8" key="1">
    <citation type="submission" date="2017-02" db="UniProtKB">
        <authorList>
            <consortium name="WormBaseParasite"/>
        </authorList>
    </citation>
    <scope>IDENTIFICATION</scope>
</reference>
<evidence type="ECO:0000256" key="1">
    <source>
        <dbReference type="ARBA" id="ARBA00004141"/>
    </source>
</evidence>
<organism evidence="8">
    <name type="scientific">Nippostrongylus brasiliensis</name>
    <name type="common">Rat hookworm</name>
    <dbReference type="NCBI Taxonomy" id="27835"/>
    <lineage>
        <taxon>Eukaryota</taxon>
        <taxon>Metazoa</taxon>
        <taxon>Ecdysozoa</taxon>
        <taxon>Nematoda</taxon>
        <taxon>Chromadorea</taxon>
        <taxon>Rhabditida</taxon>
        <taxon>Rhabditina</taxon>
        <taxon>Rhabditomorpha</taxon>
        <taxon>Strongyloidea</taxon>
        <taxon>Heligmosomidae</taxon>
        <taxon>Nippostrongylus</taxon>
    </lineage>
</organism>
<dbReference type="AlphaFoldDB" id="A0A0N4XG86"/>
<feature type="transmembrane region" description="Helical" evidence="5">
    <location>
        <begin position="44"/>
        <end position="65"/>
    </location>
</feature>
<gene>
    <name evidence="6" type="ORF">NBR_LOCUS1539</name>
</gene>
<dbReference type="STRING" id="27835.A0A0N4XG86"/>
<dbReference type="PANTHER" id="PTHR13377">
    <property type="entry name" value="PLACENTAL PROTEIN 6"/>
    <property type="match status" value="1"/>
</dbReference>
<proteinExistence type="predicted"/>
<dbReference type="InterPro" id="IPR013861">
    <property type="entry name" value="TMEM115/Pdh1/Rbl19"/>
</dbReference>
<keyword evidence="7" id="KW-1185">Reference proteome</keyword>
<name>A0A0N4XG86_NIPBR</name>
<dbReference type="EMBL" id="UYSL01001278">
    <property type="protein sequence ID" value="VDL65043.1"/>
    <property type="molecule type" value="Genomic_DNA"/>
</dbReference>
<evidence type="ECO:0000256" key="4">
    <source>
        <dbReference type="ARBA" id="ARBA00023136"/>
    </source>
</evidence>
<keyword evidence="2 5" id="KW-0812">Transmembrane</keyword>
<keyword evidence="4 5" id="KW-0472">Membrane</keyword>
<evidence type="ECO:0000256" key="5">
    <source>
        <dbReference type="SAM" id="Phobius"/>
    </source>
</evidence>
<feature type="transmembrane region" description="Helical" evidence="5">
    <location>
        <begin position="147"/>
        <end position="168"/>
    </location>
</feature>
<feature type="transmembrane region" description="Helical" evidence="5">
    <location>
        <begin position="86"/>
        <end position="109"/>
    </location>
</feature>
<keyword evidence="3 5" id="KW-1133">Transmembrane helix</keyword>
<accession>A0A0N4XG86</accession>
<evidence type="ECO:0000313" key="6">
    <source>
        <dbReference type="EMBL" id="VDL65043.1"/>
    </source>
</evidence>
<evidence type="ECO:0000256" key="2">
    <source>
        <dbReference type="ARBA" id="ARBA00022692"/>
    </source>
</evidence>
<dbReference type="GO" id="GO:0006890">
    <property type="term" value="P:retrograde vesicle-mediated transport, Golgi to endoplasmic reticulum"/>
    <property type="evidence" value="ECO:0007669"/>
    <property type="project" value="InterPro"/>
</dbReference>
<dbReference type="GO" id="GO:0005794">
    <property type="term" value="C:Golgi apparatus"/>
    <property type="evidence" value="ECO:0007669"/>
    <property type="project" value="TreeGrafter"/>
</dbReference>
<dbReference type="Proteomes" id="UP000271162">
    <property type="component" value="Unassembled WGS sequence"/>
</dbReference>
<dbReference type="SMART" id="SM01160">
    <property type="entry name" value="DUF1751"/>
    <property type="match status" value="1"/>
</dbReference>